<dbReference type="InterPro" id="IPR046904">
    <property type="entry name" value="ABC-3C_MC2"/>
</dbReference>
<proteinExistence type="predicted"/>
<dbReference type="EMBL" id="RWKW01000055">
    <property type="protein sequence ID" value="RST85487.1"/>
    <property type="molecule type" value="Genomic_DNA"/>
</dbReference>
<evidence type="ECO:0000313" key="2">
    <source>
        <dbReference type="Proteomes" id="UP000278398"/>
    </source>
</evidence>
<keyword evidence="2" id="KW-1185">Reference proteome</keyword>
<accession>A0A3R9ZZL3</accession>
<evidence type="ECO:0000313" key="1">
    <source>
        <dbReference type="EMBL" id="RST85487.1"/>
    </source>
</evidence>
<dbReference type="AlphaFoldDB" id="A0A3R9ZZL3"/>
<gene>
    <name evidence="1" type="ORF">EJC49_15475</name>
</gene>
<dbReference type="Pfam" id="PF20288">
    <property type="entry name" value="MC2"/>
    <property type="match status" value="1"/>
</dbReference>
<dbReference type="OrthoDB" id="8662245at2"/>
<organism evidence="1 2">
    <name type="scientific">Aquibium carbonis</name>
    <dbReference type="NCBI Taxonomy" id="2495581"/>
    <lineage>
        <taxon>Bacteria</taxon>
        <taxon>Pseudomonadati</taxon>
        <taxon>Pseudomonadota</taxon>
        <taxon>Alphaproteobacteria</taxon>
        <taxon>Hyphomicrobiales</taxon>
        <taxon>Phyllobacteriaceae</taxon>
        <taxon>Aquibium</taxon>
    </lineage>
</organism>
<dbReference type="RefSeq" id="WP_126700837.1">
    <property type="nucleotide sequence ID" value="NZ_RWKW01000055.1"/>
</dbReference>
<name>A0A3R9ZZL3_9HYPH</name>
<sequence length="162" mass="18239">MSAAGQPDLFNGVLETGMRSVVVLNEFSPIELDREQLSLLDYFVVHTSQAGGPADMHPTNAGSFSEYHVRRRRIEEGIKMLVRIRLVDIVPDPDRGACFRAGDDAPGFVDLLNSPYNRELVDRARWLRASHDEDSGFLAGLRQRIERWVIEFQQREAPGGTT</sequence>
<dbReference type="Proteomes" id="UP000278398">
    <property type="component" value="Unassembled WGS sequence"/>
</dbReference>
<comment type="caution">
    <text evidence="1">The sequence shown here is derived from an EMBL/GenBank/DDBJ whole genome shotgun (WGS) entry which is preliminary data.</text>
</comment>
<protein>
    <submittedName>
        <fullName evidence="1">Threonine efflux protein</fullName>
    </submittedName>
</protein>
<reference evidence="1 2" key="1">
    <citation type="submission" date="2018-12" db="EMBL/GenBank/DDBJ databases">
        <title>Mesorhizobium carbonis sp. nov., isolated from coal mine water.</title>
        <authorList>
            <person name="Xin W."/>
            <person name="Xu Z."/>
            <person name="Xiang F."/>
            <person name="Zhang J."/>
            <person name="Xi L."/>
            <person name="Liu J."/>
        </authorList>
    </citation>
    <scope>NUCLEOTIDE SEQUENCE [LARGE SCALE GENOMIC DNA]</scope>
    <source>
        <strain evidence="1 2">B2.3</strain>
    </source>
</reference>